<feature type="domain" description="Major facilitator superfamily (MFS) profile" evidence="7">
    <location>
        <begin position="1"/>
        <end position="421"/>
    </location>
</feature>
<feature type="transmembrane region" description="Helical" evidence="6">
    <location>
        <begin position="145"/>
        <end position="162"/>
    </location>
</feature>
<feature type="transmembrane region" description="Helical" evidence="6">
    <location>
        <begin position="243"/>
        <end position="266"/>
    </location>
</feature>
<proteinExistence type="predicted"/>
<dbReference type="Pfam" id="PF11700">
    <property type="entry name" value="ATG22"/>
    <property type="match status" value="1"/>
</dbReference>
<keyword evidence="5 6" id="KW-0472">Membrane</keyword>
<keyword evidence="4 6" id="KW-1133">Transmembrane helix</keyword>
<sequence>MNNKKAIRGWLMYDWANSAFVTTMIAAVMPVYYEKVAAKNLGGNLPEVYWANTSSIAALIVAVLSPIMGALADYTGSKLKFLGFFAVLGSIASLLMALIGEGDWLLASTLVILGTIGFAAGNTFYDALLVDVAPPDRRDRISAQGYAWGYLGGGVLLAINVMMIQKPALFGLPTEGNLRTQIVFLTVGVWWLLFTIPILRSVKERKRSEATASGTAISFTQALGASFHRLGQTLRQFKRYPELLKYMISYWFFNDGINTVIVMATIYGSGIGIEMNNLIVALLITQLIGFPSTLLFGRYAEKLGAKKALNVSLAIYIVIVTLGFFMENATHFYILATMVGLVQGGSQAIARSIYAELVPPARTAEFFGFLTISSKFSSVAGPFVFAIVAGNTDSSRIGILSLIAFFIIGIILLRFVNLDKGKREALVGEDGGAA</sequence>
<evidence type="ECO:0000259" key="7">
    <source>
        <dbReference type="PROSITE" id="PS50850"/>
    </source>
</evidence>
<dbReference type="PANTHER" id="PTHR23519:SF1">
    <property type="entry name" value="AUTOPHAGY-RELATED PROTEIN 22"/>
    <property type="match status" value="1"/>
</dbReference>
<dbReference type="Gene3D" id="1.20.1250.20">
    <property type="entry name" value="MFS general substrate transporter like domains"/>
    <property type="match status" value="1"/>
</dbReference>
<comment type="subcellular location">
    <subcellularLocation>
        <location evidence="1">Cell membrane</location>
        <topology evidence="1">Multi-pass membrane protein</topology>
    </subcellularLocation>
</comment>
<accession>E0IBD1</accession>
<dbReference type="EMBL" id="AEDD01000008">
    <property type="protein sequence ID" value="EFM10011.1"/>
    <property type="molecule type" value="Genomic_DNA"/>
</dbReference>
<feature type="transmembrane region" description="Helical" evidence="6">
    <location>
        <begin position="182"/>
        <end position="199"/>
    </location>
</feature>
<feature type="transmembrane region" description="Helical" evidence="6">
    <location>
        <begin position="12"/>
        <end position="33"/>
    </location>
</feature>
<keyword evidence="9" id="KW-1185">Reference proteome</keyword>
<dbReference type="AlphaFoldDB" id="E0IBD1"/>
<dbReference type="SUPFAM" id="SSF103473">
    <property type="entry name" value="MFS general substrate transporter"/>
    <property type="match status" value="1"/>
</dbReference>
<dbReference type="InterPro" id="IPR036259">
    <property type="entry name" value="MFS_trans_sf"/>
</dbReference>
<dbReference type="CDD" id="cd17482">
    <property type="entry name" value="MFS_YxiO_like"/>
    <property type="match status" value="1"/>
</dbReference>
<evidence type="ECO:0000256" key="2">
    <source>
        <dbReference type="ARBA" id="ARBA00022448"/>
    </source>
</evidence>
<dbReference type="InterPro" id="IPR050495">
    <property type="entry name" value="ATG22/LtaA_families"/>
</dbReference>
<dbReference type="eggNOG" id="COG2270">
    <property type="taxonomic scope" value="Bacteria"/>
</dbReference>
<evidence type="ECO:0000256" key="6">
    <source>
        <dbReference type="SAM" id="Phobius"/>
    </source>
</evidence>
<feature type="transmembrane region" description="Helical" evidence="6">
    <location>
        <begin position="395"/>
        <end position="416"/>
    </location>
</feature>
<reference evidence="8 9" key="1">
    <citation type="submission" date="2010-07" db="EMBL/GenBank/DDBJ databases">
        <title>The draft genome of Paenibacillus curdlanolyticus YK9.</title>
        <authorList>
            <consortium name="US DOE Joint Genome Institute (JGI-PGF)"/>
            <person name="Lucas S."/>
            <person name="Copeland A."/>
            <person name="Lapidus A."/>
            <person name="Cheng J.-F."/>
            <person name="Bruce D."/>
            <person name="Goodwin L."/>
            <person name="Pitluck S."/>
            <person name="Land M.L."/>
            <person name="Hauser L."/>
            <person name="Chang Y.-J."/>
            <person name="Jeffries C."/>
            <person name="Anderson I.J."/>
            <person name="Johnson E."/>
            <person name="Loganathan U."/>
            <person name="Mulhopadhyay B."/>
            <person name="Kyrpides N."/>
            <person name="Woyke T.J."/>
        </authorList>
    </citation>
    <scope>NUCLEOTIDE SEQUENCE [LARGE SCALE GENOMIC DNA]</scope>
    <source>
        <strain evidence="8 9">YK9</strain>
    </source>
</reference>
<feature type="transmembrane region" description="Helical" evidence="6">
    <location>
        <begin position="278"/>
        <end position="296"/>
    </location>
</feature>
<feature type="transmembrane region" description="Helical" evidence="6">
    <location>
        <begin position="308"/>
        <end position="326"/>
    </location>
</feature>
<organism evidence="8 9">
    <name type="scientific">Paenibacillus curdlanolyticus YK9</name>
    <dbReference type="NCBI Taxonomy" id="717606"/>
    <lineage>
        <taxon>Bacteria</taxon>
        <taxon>Bacillati</taxon>
        <taxon>Bacillota</taxon>
        <taxon>Bacilli</taxon>
        <taxon>Bacillales</taxon>
        <taxon>Paenibacillaceae</taxon>
        <taxon>Paenibacillus</taxon>
    </lineage>
</organism>
<gene>
    <name evidence="8" type="ORF">PaecuDRAFT_2970</name>
</gene>
<feature type="transmembrane region" description="Helical" evidence="6">
    <location>
        <begin position="105"/>
        <end position="125"/>
    </location>
</feature>
<dbReference type="GO" id="GO:0005886">
    <property type="term" value="C:plasma membrane"/>
    <property type="evidence" value="ECO:0007669"/>
    <property type="project" value="UniProtKB-SubCell"/>
</dbReference>
<protein>
    <submittedName>
        <fullName evidence="8">Major facilitator superfamily MFS_1</fullName>
    </submittedName>
</protein>
<feature type="transmembrane region" description="Helical" evidence="6">
    <location>
        <begin position="366"/>
        <end position="389"/>
    </location>
</feature>
<dbReference type="GO" id="GO:0022857">
    <property type="term" value="F:transmembrane transporter activity"/>
    <property type="evidence" value="ECO:0007669"/>
    <property type="project" value="InterPro"/>
</dbReference>
<dbReference type="Proteomes" id="UP000005387">
    <property type="component" value="Unassembled WGS sequence"/>
</dbReference>
<evidence type="ECO:0000313" key="9">
    <source>
        <dbReference type="Proteomes" id="UP000005387"/>
    </source>
</evidence>
<keyword evidence="2" id="KW-0813">Transport</keyword>
<dbReference type="STRING" id="717606.PaecuDRAFT_2970"/>
<evidence type="ECO:0000256" key="5">
    <source>
        <dbReference type="ARBA" id="ARBA00023136"/>
    </source>
</evidence>
<dbReference type="InterPro" id="IPR024671">
    <property type="entry name" value="Atg22-like"/>
</dbReference>
<feature type="transmembrane region" description="Helical" evidence="6">
    <location>
        <begin position="53"/>
        <end position="74"/>
    </location>
</feature>
<keyword evidence="3 6" id="KW-0812">Transmembrane</keyword>
<evidence type="ECO:0000256" key="1">
    <source>
        <dbReference type="ARBA" id="ARBA00004651"/>
    </source>
</evidence>
<dbReference type="RefSeq" id="WP_006038958.1">
    <property type="nucleotide sequence ID" value="NZ_AEDD01000008.1"/>
</dbReference>
<dbReference type="InterPro" id="IPR020846">
    <property type="entry name" value="MFS_dom"/>
</dbReference>
<name>E0IBD1_9BACL</name>
<evidence type="ECO:0000313" key="8">
    <source>
        <dbReference type="EMBL" id="EFM10011.1"/>
    </source>
</evidence>
<dbReference type="PANTHER" id="PTHR23519">
    <property type="entry name" value="AUTOPHAGY-RELATED PROTEIN 22"/>
    <property type="match status" value="1"/>
</dbReference>
<evidence type="ECO:0000256" key="3">
    <source>
        <dbReference type="ARBA" id="ARBA00022692"/>
    </source>
</evidence>
<evidence type="ECO:0000256" key="4">
    <source>
        <dbReference type="ARBA" id="ARBA00022989"/>
    </source>
</evidence>
<dbReference type="PROSITE" id="PS50850">
    <property type="entry name" value="MFS"/>
    <property type="match status" value="1"/>
</dbReference>
<feature type="transmembrane region" description="Helical" evidence="6">
    <location>
        <begin position="81"/>
        <end position="99"/>
    </location>
</feature>